<evidence type="ECO:0000256" key="6">
    <source>
        <dbReference type="SAM" id="MobiDB-lite"/>
    </source>
</evidence>
<feature type="region of interest" description="Disordered" evidence="6">
    <location>
        <begin position="283"/>
        <end position="307"/>
    </location>
</feature>
<feature type="transmembrane region" description="Helical" evidence="7">
    <location>
        <begin position="100"/>
        <end position="118"/>
    </location>
</feature>
<comment type="similarity">
    <text evidence="5">Belongs to the SAT4 family.</text>
</comment>
<evidence type="ECO:0000259" key="8">
    <source>
        <dbReference type="Pfam" id="PF20684"/>
    </source>
</evidence>
<feature type="transmembrane region" description="Helical" evidence="7">
    <location>
        <begin position="46"/>
        <end position="65"/>
    </location>
</feature>
<evidence type="ECO:0000256" key="2">
    <source>
        <dbReference type="ARBA" id="ARBA00022692"/>
    </source>
</evidence>
<dbReference type="Proteomes" id="UP000799778">
    <property type="component" value="Unassembled WGS sequence"/>
</dbReference>
<reference evidence="9" key="1">
    <citation type="journal article" date="2020" name="Stud. Mycol.">
        <title>101 Dothideomycetes genomes: a test case for predicting lifestyles and emergence of pathogens.</title>
        <authorList>
            <person name="Haridas S."/>
            <person name="Albert R."/>
            <person name="Binder M."/>
            <person name="Bloem J."/>
            <person name="Labutti K."/>
            <person name="Salamov A."/>
            <person name="Andreopoulos B."/>
            <person name="Baker S."/>
            <person name="Barry K."/>
            <person name="Bills G."/>
            <person name="Bluhm B."/>
            <person name="Cannon C."/>
            <person name="Castanera R."/>
            <person name="Culley D."/>
            <person name="Daum C."/>
            <person name="Ezra D."/>
            <person name="Gonzalez J."/>
            <person name="Henrissat B."/>
            <person name="Kuo A."/>
            <person name="Liang C."/>
            <person name="Lipzen A."/>
            <person name="Lutzoni F."/>
            <person name="Magnuson J."/>
            <person name="Mondo S."/>
            <person name="Nolan M."/>
            <person name="Ohm R."/>
            <person name="Pangilinan J."/>
            <person name="Park H.-J."/>
            <person name="Ramirez L."/>
            <person name="Alfaro M."/>
            <person name="Sun H."/>
            <person name="Tritt A."/>
            <person name="Yoshinaga Y."/>
            <person name="Zwiers L.-H."/>
            <person name="Turgeon B."/>
            <person name="Goodwin S."/>
            <person name="Spatafora J."/>
            <person name="Crous P."/>
            <person name="Grigoriev I."/>
        </authorList>
    </citation>
    <scope>NUCLEOTIDE SEQUENCE</scope>
    <source>
        <strain evidence="9">CBS 175.79</strain>
    </source>
</reference>
<evidence type="ECO:0000313" key="9">
    <source>
        <dbReference type="EMBL" id="KAF2019095.1"/>
    </source>
</evidence>
<keyword evidence="10" id="KW-1185">Reference proteome</keyword>
<evidence type="ECO:0000256" key="3">
    <source>
        <dbReference type="ARBA" id="ARBA00022989"/>
    </source>
</evidence>
<evidence type="ECO:0000256" key="4">
    <source>
        <dbReference type="ARBA" id="ARBA00023136"/>
    </source>
</evidence>
<proteinExistence type="inferred from homology"/>
<feature type="transmembrane region" description="Helical" evidence="7">
    <location>
        <begin position="213"/>
        <end position="235"/>
    </location>
</feature>
<keyword evidence="3 7" id="KW-1133">Transmembrane helix</keyword>
<evidence type="ECO:0000256" key="7">
    <source>
        <dbReference type="SAM" id="Phobius"/>
    </source>
</evidence>
<dbReference type="EMBL" id="ML978067">
    <property type="protein sequence ID" value="KAF2019095.1"/>
    <property type="molecule type" value="Genomic_DNA"/>
</dbReference>
<gene>
    <name evidence="9" type="ORF">BU24DRAFT_341117</name>
</gene>
<dbReference type="InterPro" id="IPR052337">
    <property type="entry name" value="SAT4-like"/>
</dbReference>
<feature type="transmembrane region" description="Helical" evidence="7">
    <location>
        <begin position="177"/>
        <end position="201"/>
    </location>
</feature>
<sequence length="399" mass="44614">MGASPLEQALIETWTLYGFGTLAVFLRVFSRTRLVGFAGYHADDYLIWFAWACYTGMTVAAHIVGGTGDTSHLTMEQRLSFTPEQAEARQKGTKWFMVGWFTYIGLIWTLKLNMLFLYRRVVSVVWVKKYILPTMIFVGISGVAIWIVFATACRPFHKLWQILPDPGKYCMPQSPAFLITVLVLNLMTDVCIILIPIPIILPLKISRARKFGLLLMFCAGVFVMFAAVLRVYFVLVLQKGETAAIWSCREDIVAIIVGQATMIRPLVTKRFWTHGATTGNGNSYDSSDKYASHELSDRMPSQTASSRMGFRKVKDPYNMSVLETKANESEENIIDEQNKNAGVSVVAAVTKAPSQSSGQSSRSGGRMNRIPEQGIHVKKEVDISTAYGKQDHPDKWAPV</sequence>
<dbReference type="PANTHER" id="PTHR33048">
    <property type="entry name" value="PTH11-LIKE INTEGRAL MEMBRANE PROTEIN (AFU_ORTHOLOGUE AFUA_5G11245)"/>
    <property type="match status" value="1"/>
</dbReference>
<dbReference type="OrthoDB" id="2988756at2759"/>
<feature type="region of interest" description="Disordered" evidence="6">
    <location>
        <begin position="350"/>
        <end position="376"/>
    </location>
</feature>
<dbReference type="Pfam" id="PF20684">
    <property type="entry name" value="Fung_rhodopsin"/>
    <property type="match status" value="1"/>
</dbReference>
<comment type="subcellular location">
    <subcellularLocation>
        <location evidence="1">Membrane</location>
        <topology evidence="1">Multi-pass membrane protein</topology>
    </subcellularLocation>
</comment>
<feature type="compositionally biased region" description="Basic and acidic residues" evidence="6">
    <location>
        <begin position="286"/>
        <end position="297"/>
    </location>
</feature>
<feature type="transmembrane region" description="Helical" evidence="7">
    <location>
        <begin position="130"/>
        <end position="157"/>
    </location>
</feature>
<dbReference type="InterPro" id="IPR049326">
    <property type="entry name" value="Rhodopsin_dom_fungi"/>
</dbReference>
<dbReference type="GeneID" id="54280656"/>
<accession>A0A6A5Y0M7</accession>
<evidence type="ECO:0000256" key="5">
    <source>
        <dbReference type="ARBA" id="ARBA00038359"/>
    </source>
</evidence>
<dbReference type="GO" id="GO:0016020">
    <property type="term" value="C:membrane"/>
    <property type="evidence" value="ECO:0007669"/>
    <property type="project" value="UniProtKB-SubCell"/>
</dbReference>
<keyword evidence="2 7" id="KW-0812">Transmembrane</keyword>
<feature type="domain" description="Rhodopsin" evidence="8">
    <location>
        <begin position="26"/>
        <end position="268"/>
    </location>
</feature>
<dbReference type="RefSeq" id="XP_033387434.1">
    <property type="nucleotide sequence ID" value="XM_033523259.1"/>
</dbReference>
<protein>
    <recommendedName>
        <fullName evidence="8">Rhodopsin domain-containing protein</fullName>
    </recommendedName>
</protein>
<name>A0A6A5Y0M7_9PLEO</name>
<feature type="transmembrane region" description="Helical" evidence="7">
    <location>
        <begin position="14"/>
        <end position="34"/>
    </location>
</feature>
<dbReference type="AlphaFoldDB" id="A0A6A5Y0M7"/>
<evidence type="ECO:0000256" key="1">
    <source>
        <dbReference type="ARBA" id="ARBA00004141"/>
    </source>
</evidence>
<evidence type="ECO:0000313" key="10">
    <source>
        <dbReference type="Proteomes" id="UP000799778"/>
    </source>
</evidence>
<keyword evidence="4 7" id="KW-0472">Membrane</keyword>
<feature type="compositionally biased region" description="Low complexity" evidence="6">
    <location>
        <begin position="354"/>
        <end position="366"/>
    </location>
</feature>
<organism evidence="9 10">
    <name type="scientific">Aaosphaeria arxii CBS 175.79</name>
    <dbReference type="NCBI Taxonomy" id="1450172"/>
    <lineage>
        <taxon>Eukaryota</taxon>
        <taxon>Fungi</taxon>
        <taxon>Dikarya</taxon>
        <taxon>Ascomycota</taxon>
        <taxon>Pezizomycotina</taxon>
        <taxon>Dothideomycetes</taxon>
        <taxon>Pleosporomycetidae</taxon>
        <taxon>Pleosporales</taxon>
        <taxon>Pleosporales incertae sedis</taxon>
        <taxon>Aaosphaeria</taxon>
    </lineage>
</organism>
<dbReference type="PANTHER" id="PTHR33048:SF2">
    <property type="entry name" value="SRPK"/>
    <property type="match status" value="1"/>
</dbReference>